<evidence type="ECO:0000313" key="2">
    <source>
        <dbReference type="EMBL" id="TLQ17924.1"/>
    </source>
</evidence>
<dbReference type="RefSeq" id="WP_054736345.1">
    <property type="nucleotide sequence ID" value="NZ_VBSX01000029.1"/>
</dbReference>
<feature type="transmembrane region" description="Helical" evidence="1">
    <location>
        <begin position="74"/>
        <end position="95"/>
    </location>
</feature>
<reference evidence="2 3" key="1">
    <citation type="submission" date="2019-05" db="EMBL/GenBank/DDBJ databases">
        <title>The metagenome of a microbial culture collection derived from dairy environment covers the genomic content of the human microbiome.</title>
        <authorList>
            <person name="Roder T."/>
            <person name="Wuthrich D."/>
            <person name="Sattari Z."/>
            <person name="Von Ah U."/>
            <person name="Bar C."/>
            <person name="Ronchi F."/>
            <person name="Macpherson A.J."/>
            <person name="Ganal-Vonarburg S.C."/>
            <person name="Bruggmann R."/>
            <person name="Vergeres G."/>
        </authorList>
    </citation>
    <scope>NUCLEOTIDE SEQUENCE [LARGE SCALE GENOMIC DNA]</scope>
    <source>
        <strain evidence="2 3">FAM 1079</strain>
    </source>
</reference>
<keyword evidence="1" id="KW-1133">Transmembrane helix</keyword>
<feature type="transmembrane region" description="Helical" evidence="1">
    <location>
        <begin position="12"/>
        <end position="29"/>
    </location>
</feature>
<keyword evidence="1" id="KW-0472">Membrane</keyword>
<evidence type="ECO:0000256" key="1">
    <source>
        <dbReference type="SAM" id="Phobius"/>
    </source>
</evidence>
<protein>
    <submittedName>
        <fullName evidence="2">Uncharacterized protein</fullName>
    </submittedName>
</protein>
<sequence length="105" mass="12243">MHLTPKSHDSKTWSISWRFGVIGLCLYRFGRHKPNWPSKKYVSKLFGRWFLLVFGMIFAIPALTDLYFTRSIDIFVWFGLTLVVLAIVSVAYGKWAAAYFDKMGR</sequence>
<feature type="transmembrane region" description="Helical" evidence="1">
    <location>
        <begin position="49"/>
        <end position="68"/>
    </location>
</feature>
<organism evidence="2 3">
    <name type="scientific">Lentilactobacillus parafarraginis</name>
    <dbReference type="NCBI Taxonomy" id="390842"/>
    <lineage>
        <taxon>Bacteria</taxon>
        <taxon>Bacillati</taxon>
        <taxon>Bacillota</taxon>
        <taxon>Bacilli</taxon>
        <taxon>Lactobacillales</taxon>
        <taxon>Lactobacillaceae</taxon>
        <taxon>Lentilactobacillus</taxon>
    </lineage>
</organism>
<dbReference type="Proteomes" id="UP000305100">
    <property type="component" value="Unassembled WGS sequence"/>
</dbReference>
<dbReference type="AlphaFoldDB" id="A0A5R9CRB7"/>
<name>A0A5R9CRB7_9LACO</name>
<comment type="caution">
    <text evidence="2">The sequence shown here is derived from an EMBL/GenBank/DDBJ whole genome shotgun (WGS) entry which is preliminary data.</text>
</comment>
<evidence type="ECO:0000313" key="3">
    <source>
        <dbReference type="Proteomes" id="UP000305100"/>
    </source>
</evidence>
<keyword evidence="1" id="KW-0812">Transmembrane</keyword>
<dbReference type="OrthoDB" id="9976518at2"/>
<accession>A0A5R9CRB7</accession>
<proteinExistence type="predicted"/>
<dbReference type="EMBL" id="VBSX01000029">
    <property type="protein sequence ID" value="TLQ17924.1"/>
    <property type="molecule type" value="Genomic_DNA"/>
</dbReference>
<gene>
    <name evidence="2" type="ORF">FEZ41_10885</name>
</gene>